<proteinExistence type="predicted"/>
<dbReference type="Proteomes" id="UP000007266">
    <property type="component" value="Linkage group 6"/>
</dbReference>
<evidence type="ECO:0000256" key="1">
    <source>
        <dbReference type="SAM" id="Phobius"/>
    </source>
</evidence>
<dbReference type="eggNOG" id="ENOG502QV1Q">
    <property type="taxonomic scope" value="Eukaryota"/>
</dbReference>
<evidence type="ECO:0000313" key="2">
    <source>
        <dbReference type="EMBL" id="EFA05643.1"/>
    </source>
</evidence>
<feature type="transmembrane region" description="Helical" evidence="1">
    <location>
        <begin position="48"/>
        <end position="66"/>
    </location>
</feature>
<keyword evidence="1" id="KW-0472">Membrane</keyword>
<evidence type="ECO:0000313" key="3">
    <source>
        <dbReference type="Proteomes" id="UP000007266"/>
    </source>
</evidence>
<dbReference type="AlphaFoldDB" id="D2A4A7"/>
<dbReference type="InParanoid" id="D2A4A7"/>
<keyword evidence="3" id="KW-1185">Reference proteome</keyword>
<dbReference type="OMA" id="ETLWENC"/>
<reference evidence="2 3" key="2">
    <citation type="journal article" date="2010" name="Nucleic Acids Res.">
        <title>BeetleBase in 2010: revisions to provide comprehensive genomic information for Tribolium castaneum.</title>
        <authorList>
            <person name="Kim H.S."/>
            <person name="Murphy T."/>
            <person name="Xia J."/>
            <person name="Caragea D."/>
            <person name="Park Y."/>
            <person name="Beeman R.W."/>
            <person name="Lorenzen M.D."/>
            <person name="Butcher S."/>
            <person name="Manak J.R."/>
            <person name="Brown S.J."/>
        </authorList>
    </citation>
    <scope>GENOME REANNOTATION</scope>
    <source>
        <strain evidence="2 3">Georgia GA2</strain>
    </source>
</reference>
<keyword evidence="1" id="KW-1133">Transmembrane helix</keyword>
<dbReference type="STRING" id="7070.D2A4A7"/>
<name>D2A4A7_TRICA</name>
<organism evidence="2 3">
    <name type="scientific">Tribolium castaneum</name>
    <name type="common">Red flour beetle</name>
    <dbReference type="NCBI Taxonomy" id="7070"/>
    <lineage>
        <taxon>Eukaryota</taxon>
        <taxon>Metazoa</taxon>
        <taxon>Ecdysozoa</taxon>
        <taxon>Arthropoda</taxon>
        <taxon>Hexapoda</taxon>
        <taxon>Insecta</taxon>
        <taxon>Pterygota</taxon>
        <taxon>Neoptera</taxon>
        <taxon>Endopterygota</taxon>
        <taxon>Coleoptera</taxon>
        <taxon>Polyphaga</taxon>
        <taxon>Cucujiformia</taxon>
        <taxon>Tenebrionidae</taxon>
        <taxon>Tenebrionidae incertae sedis</taxon>
        <taxon>Tribolium</taxon>
    </lineage>
</organism>
<keyword evidence="1" id="KW-0812">Transmembrane</keyword>
<reference evidence="2 3" key="1">
    <citation type="journal article" date="2008" name="Nature">
        <title>The genome of the model beetle and pest Tribolium castaneum.</title>
        <authorList>
            <consortium name="Tribolium Genome Sequencing Consortium"/>
            <person name="Richards S."/>
            <person name="Gibbs R.A."/>
            <person name="Weinstock G.M."/>
            <person name="Brown S.J."/>
            <person name="Denell R."/>
            <person name="Beeman R.W."/>
            <person name="Gibbs R."/>
            <person name="Beeman R.W."/>
            <person name="Brown S.J."/>
            <person name="Bucher G."/>
            <person name="Friedrich M."/>
            <person name="Grimmelikhuijzen C.J."/>
            <person name="Klingler M."/>
            <person name="Lorenzen M."/>
            <person name="Richards S."/>
            <person name="Roth S."/>
            <person name="Schroder R."/>
            <person name="Tautz D."/>
            <person name="Zdobnov E.M."/>
            <person name="Muzny D."/>
            <person name="Gibbs R.A."/>
            <person name="Weinstock G.M."/>
            <person name="Attaway T."/>
            <person name="Bell S."/>
            <person name="Buhay C.J."/>
            <person name="Chandrabose M.N."/>
            <person name="Chavez D."/>
            <person name="Clerk-Blankenburg K.P."/>
            <person name="Cree A."/>
            <person name="Dao M."/>
            <person name="Davis C."/>
            <person name="Chacko J."/>
            <person name="Dinh H."/>
            <person name="Dugan-Rocha S."/>
            <person name="Fowler G."/>
            <person name="Garner T.T."/>
            <person name="Garnes J."/>
            <person name="Gnirke A."/>
            <person name="Hawes A."/>
            <person name="Hernandez J."/>
            <person name="Hines S."/>
            <person name="Holder M."/>
            <person name="Hume J."/>
            <person name="Jhangiani S.N."/>
            <person name="Joshi V."/>
            <person name="Khan Z.M."/>
            <person name="Jackson L."/>
            <person name="Kovar C."/>
            <person name="Kowis A."/>
            <person name="Lee S."/>
            <person name="Lewis L.R."/>
            <person name="Margolis J."/>
            <person name="Morgan M."/>
            <person name="Nazareth L.V."/>
            <person name="Nguyen N."/>
            <person name="Okwuonu G."/>
            <person name="Parker D."/>
            <person name="Richards S."/>
            <person name="Ruiz S.J."/>
            <person name="Santibanez J."/>
            <person name="Savard J."/>
            <person name="Scherer S.E."/>
            <person name="Schneider B."/>
            <person name="Sodergren E."/>
            <person name="Tautz D."/>
            <person name="Vattahil S."/>
            <person name="Villasana D."/>
            <person name="White C.S."/>
            <person name="Wright R."/>
            <person name="Park Y."/>
            <person name="Beeman R.W."/>
            <person name="Lord J."/>
            <person name="Oppert B."/>
            <person name="Lorenzen M."/>
            <person name="Brown S."/>
            <person name="Wang L."/>
            <person name="Savard J."/>
            <person name="Tautz D."/>
            <person name="Richards S."/>
            <person name="Weinstock G."/>
            <person name="Gibbs R.A."/>
            <person name="Liu Y."/>
            <person name="Worley K."/>
            <person name="Weinstock G."/>
            <person name="Elsik C.G."/>
            <person name="Reese J.T."/>
            <person name="Elhaik E."/>
            <person name="Landan G."/>
            <person name="Graur D."/>
            <person name="Arensburger P."/>
            <person name="Atkinson P."/>
            <person name="Beeman R.W."/>
            <person name="Beidler J."/>
            <person name="Brown S.J."/>
            <person name="Demuth J.P."/>
            <person name="Drury D.W."/>
            <person name="Du Y.Z."/>
            <person name="Fujiwara H."/>
            <person name="Lorenzen M."/>
            <person name="Maselli V."/>
            <person name="Osanai M."/>
            <person name="Park Y."/>
            <person name="Robertson H.M."/>
            <person name="Tu Z."/>
            <person name="Wang J.J."/>
            <person name="Wang S."/>
            <person name="Richards S."/>
            <person name="Song H."/>
            <person name="Zhang L."/>
            <person name="Sodergren E."/>
            <person name="Werner D."/>
            <person name="Stanke M."/>
            <person name="Morgenstern B."/>
            <person name="Solovyev V."/>
            <person name="Kosarev P."/>
            <person name="Brown G."/>
            <person name="Chen H.C."/>
            <person name="Ermolaeva O."/>
            <person name="Hlavina W."/>
            <person name="Kapustin Y."/>
            <person name="Kiryutin B."/>
            <person name="Kitts P."/>
            <person name="Maglott D."/>
            <person name="Pruitt K."/>
            <person name="Sapojnikov V."/>
            <person name="Souvorov A."/>
            <person name="Mackey A.J."/>
            <person name="Waterhouse R.M."/>
            <person name="Wyder S."/>
            <person name="Zdobnov E.M."/>
            <person name="Zdobnov E.M."/>
            <person name="Wyder S."/>
            <person name="Kriventseva E.V."/>
            <person name="Kadowaki T."/>
            <person name="Bork P."/>
            <person name="Aranda M."/>
            <person name="Bao R."/>
            <person name="Beermann A."/>
            <person name="Berns N."/>
            <person name="Bolognesi R."/>
            <person name="Bonneton F."/>
            <person name="Bopp D."/>
            <person name="Brown S.J."/>
            <person name="Bucher G."/>
            <person name="Butts T."/>
            <person name="Chaumot A."/>
            <person name="Denell R.E."/>
            <person name="Ferrier D.E."/>
            <person name="Friedrich M."/>
            <person name="Gordon C.M."/>
            <person name="Jindra M."/>
            <person name="Klingler M."/>
            <person name="Lan Q."/>
            <person name="Lattorff H.M."/>
            <person name="Laudet V."/>
            <person name="von Levetsow C."/>
            <person name="Liu Z."/>
            <person name="Lutz R."/>
            <person name="Lynch J.A."/>
            <person name="da Fonseca R.N."/>
            <person name="Posnien N."/>
            <person name="Reuter R."/>
            <person name="Roth S."/>
            <person name="Savard J."/>
            <person name="Schinko J.B."/>
            <person name="Schmitt C."/>
            <person name="Schoppmeier M."/>
            <person name="Schroder R."/>
            <person name="Shippy T.D."/>
            <person name="Simonnet F."/>
            <person name="Marques-Souza H."/>
            <person name="Tautz D."/>
            <person name="Tomoyasu Y."/>
            <person name="Trauner J."/>
            <person name="Van der Zee M."/>
            <person name="Vervoort M."/>
            <person name="Wittkopp N."/>
            <person name="Wimmer E.A."/>
            <person name="Yang X."/>
            <person name="Jones A.K."/>
            <person name="Sattelle D.B."/>
            <person name="Ebert P.R."/>
            <person name="Nelson D."/>
            <person name="Scott J.G."/>
            <person name="Beeman R.W."/>
            <person name="Muthukrishnan S."/>
            <person name="Kramer K.J."/>
            <person name="Arakane Y."/>
            <person name="Beeman R.W."/>
            <person name="Zhu Q."/>
            <person name="Hogenkamp D."/>
            <person name="Dixit R."/>
            <person name="Oppert B."/>
            <person name="Jiang H."/>
            <person name="Zou Z."/>
            <person name="Marshall J."/>
            <person name="Elpidina E."/>
            <person name="Vinokurov K."/>
            <person name="Oppert C."/>
            <person name="Zou Z."/>
            <person name="Evans J."/>
            <person name="Lu Z."/>
            <person name="Zhao P."/>
            <person name="Sumathipala N."/>
            <person name="Altincicek B."/>
            <person name="Vilcinskas A."/>
            <person name="Williams M."/>
            <person name="Hultmark D."/>
            <person name="Hetru C."/>
            <person name="Jiang H."/>
            <person name="Grimmelikhuijzen C.J."/>
            <person name="Hauser F."/>
            <person name="Cazzamali G."/>
            <person name="Williamson M."/>
            <person name="Park Y."/>
            <person name="Li B."/>
            <person name="Tanaka Y."/>
            <person name="Predel R."/>
            <person name="Neupert S."/>
            <person name="Schachtner J."/>
            <person name="Verleyen P."/>
            <person name="Raible F."/>
            <person name="Bork P."/>
            <person name="Friedrich M."/>
            <person name="Walden K.K."/>
            <person name="Robertson H.M."/>
            <person name="Angeli S."/>
            <person name="Foret S."/>
            <person name="Bucher G."/>
            <person name="Schuetz S."/>
            <person name="Maleszka R."/>
            <person name="Wimmer E.A."/>
            <person name="Beeman R.W."/>
            <person name="Lorenzen M."/>
            <person name="Tomoyasu Y."/>
            <person name="Miller S.C."/>
            <person name="Grossmann D."/>
            <person name="Bucher G."/>
        </authorList>
    </citation>
    <scope>NUCLEOTIDE SEQUENCE [LARGE SCALE GENOMIC DNA]</scope>
    <source>
        <strain evidence="2 3">Georgia GA2</strain>
    </source>
</reference>
<dbReference type="HOGENOM" id="CLU_068137_1_0_1"/>
<accession>D2A4A7</accession>
<gene>
    <name evidence="2" type="primary">AUGUSTUS-3.0.2_15852</name>
    <name evidence="2" type="ORF">TcasGA2_TC015852</name>
</gene>
<dbReference type="EMBL" id="KQ971348">
    <property type="protein sequence ID" value="EFA05643.1"/>
    <property type="molecule type" value="Genomic_DNA"/>
</dbReference>
<dbReference type="PhylomeDB" id="D2A4A7"/>
<protein>
    <submittedName>
        <fullName evidence="2">Uncharacterized protein</fullName>
    </submittedName>
</protein>
<sequence length="323" mass="36747">MTRNSSYSFKQFNDEITDLYKSLKDNNYTDDEIRKIFAPLAPKTPNKLSTALILTSLATLALLYFATYFETISWHLSALGRIFLIKLLPLWDWTSLKNEKCLIWKPSTTTTPEITNFNCALCESIQVVDVYDEISQETLKNRYLDVDVPVIIRQSWPKMADFFETLVKTAAIADSHPCSLATNIYNGVTSVKNLVSKTQLFDRFFLHFQNCEFGAVKQFRGFTPRPAFLPPELSPVQYNWLLWSRDYNMSQFKAIGLVDKVAVVGQIAGANFIRLVPRGNCEGECPQIGVKLQEGESIVLAGLWNLEYRSEVGENLAAILEMH</sequence>